<organism evidence="2 3">
    <name type="scientific">Haloferula rosea</name>
    <dbReference type="NCBI Taxonomy" id="490093"/>
    <lineage>
        <taxon>Bacteria</taxon>
        <taxon>Pseudomonadati</taxon>
        <taxon>Verrucomicrobiota</taxon>
        <taxon>Verrucomicrobiia</taxon>
        <taxon>Verrucomicrobiales</taxon>
        <taxon>Verrucomicrobiaceae</taxon>
        <taxon>Haloferula</taxon>
    </lineage>
</organism>
<gene>
    <name evidence="2" type="ORF">JIN81_15245</name>
</gene>
<keyword evidence="3" id="KW-1185">Reference proteome</keyword>
<dbReference type="InterPro" id="IPR011990">
    <property type="entry name" value="TPR-like_helical_dom_sf"/>
</dbReference>
<dbReference type="PROSITE" id="PS50005">
    <property type="entry name" value="TPR"/>
    <property type="match status" value="1"/>
</dbReference>
<evidence type="ECO:0000256" key="1">
    <source>
        <dbReference type="PROSITE-ProRule" id="PRU00339"/>
    </source>
</evidence>
<dbReference type="InterPro" id="IPR019734">
    <property type="entry name" value="TPR_rpt"/>
</dbReference>
<feature type="repeat" description="TPR" evidence="1">
    <location>
        <begin position="832"/>
        <end position="865"/>
    </location>
</feature>
<proteinExistence type="predicted"/>
<protein>
    <recommendedName>
        <fullName evidence="4">Tetratricopeptide repeat protein</fullName>
    </recommendedName>
</protein>
<dbReference type="SUPFAM" id="SSF81901">
    <property type="entry name" value="HCP-like"/>
    <property type="match status" value="1"/>
</dbReference>
<accession>A0A934REX1</accession>
<evidence type="ECO:0008006" key="4">
    <source>
        <dbReference type="Google" id="ProtNLM"/>
    </source>
</evidence>
<evidence type="ECO:0000313" key="2">
    <source>
        <dbReference type="EMBL" id="MBK1828388.1"/>
    </source>
</evidence>
<keyword evidence="1" id="KW-0802">TPR repeat</keyword>
<name>A0A934REX1_9BACT</name>
<dbReference type="Gene3D" id="1.25.40.10">
    <property type="entry name" value="Tetratricopeptide repeat domain"/>
    <property type="match status" value="1"/>
</dbReference>
<dbReference type="AlphaFoldDB" id="A0A934REX1"/>
<evidence type="ECO:0000313" key="3">
    <source>
        <dbReference type="Proteomes" id="UP000658278"/>
    </source>
</evidence>
<sequence length="883" mass="99048">MQSRLPWILLAWAGGMFLPAAEERAEIVTPSVLIEDLGDESYPVRVRASYELWELGADVRALLEEAAESADPEVSLRAGELLRKIQLGILPDSPAEVVALVERYDQASATERLEIIRELKELRAWRQVLKIHELETDPETLRRIAGEMAGVSVMAARDLLAEDEPNFKQAKELLELGRPEAAQLMALADFHRVRGTLDEELAKASKLQGVAGPLWRYVLHSAAGNRQAAAREAEAAGDPLAAARLRMLDGDPSGWLVHAPVPSGEIPPTALDAYRKAAAALWRGKEVSPPLVRELVSSIRTNFDDESWLSLGVLYALGEREKADPLLVKLSPTTAFLTFDSAERVDEAVEIFGIDPRNPDFRGWMEKRFKVLIDDPDEMEDELSEISQLAGFMERRGMHHELHEAMVGSLVELGKADPEWFMEVIGELGSRYSMAGAIRPVLAAAAEFGANDDARWQLIRDSLFGDSRYSDGLWESASAFDADLTHAARVELMAKLLGRLPDDGEAQKWWEWQLEQTGNGPKMERAERYGLLLAVSALNSDADLFMLLCDELKAAGFTLDDLGGYSDEFRFASFEVFCLGSVGRWDEVAAVWRRDVERNPANAMKQAYLAGALRRAGKLEEARVHDEMAERLALGDPRTMRSIGQAYASSVDFERAMEWWMRAATQSVEVDQEFYYSALLVANESKQQGDWKLAASLGEMYLLYQVMKGEVSDQPSAFSRGRLEVEMARAFSRLKDDREQSVKTLTRCHQSGLTDGSMADFFFPGLREVGLNKLHDEWFETTWEAFSQVLKRYPKSHNTMNSLAWTAARANRRLAESKTMLEEALDLLPRQAAYLDTMGEIHFAQGNREKALEWSRRAVIRQPGDETLLRQFDRFESGPLPLD</sequence>
<dbReference type="RefSeq" id="WP_200281721.1">
    <property type="nucleotide sequence ID" value="NZ_JAENII010000013.1"/>
</dbReference>
<reference evidence="2" key="1">
    <citation type="submission" date="2021-01" db="EMBL/GenBank/DDBJ databases">
        <title>Modified the classification status of verrucomicrobia.</title>
        <authorList>
            <person name="Feng X."/>
        </authorList>
    </citation>
    <scope>NUCLEOTIDE SEQUENCE</scope>
    <source>
        <strain evidence="2">KCTC 22201</strain>
    </source>
</reference>
<dbReference type="Proteomes" id="UP000658278">
    <property type="component" value="Unassembled WGS sequence"/>
</dbReference>
<dbReference type="SUPFAM" id="SSF48452">
    <property type="entry name" value="TPR-like"/>
    <property type="match status" value="1"/>
</dbReference>
<comment type="caution">
    <text evidence="2">The sequence shown here is derived from an EMBL/GenBank/DDBJ whole genome shotgun (WGS) entry which is preliminary data.</text>
</comment>
<dbReference type="EMBL" id="JAENII010000013">
    <property type="protein sequence ID" value="MBK1828388.1"/>
    <property type="molecule type" value="Genomic_DNA"/>
</dbReference>